<dbReference type="Gene3D" id="3.40.1350.10">
    <property type="match status" value="1"/>
</dbReference>
<evidence type="ECO:0000256" key="2">
    <source>
        <dbReference type="HAMAP-Rule" id="MF_00048"/>
    </source>
</evidence>
<sequence>MSAMASAITFWERQRLRWIERALTCSAASPEEPAHLTTGRRGELAAYGFLRRNGYTIVARGWRSHICPGDLDLIAWEGEHLCVIEVKARTTRDVATAEAAVDHQKRRTLRMLARRYLRLAGIPQSAARFDVVSVYFDSGHAPEFTLYRNAFGFFSQQ</sequence>
<dbReference type="AlphaFoldDB" id="C1F7M4"/>
<dbReference type="InterPro" id="IPR011856">
    <property type="entry name" value="tRNA_endonuc-like_dom_sf"/>
</dbReference>
<dbReference type="PANTHER" id="PTHR34039">
    <property type="entry name" value="UPF0102 PROTEIN YRAN"/>
    <property type="match status" value="1"/>
</dbReference>
<dbReference type="Pfam" id="PF02021">
    <property type="entry name" value="UPF0102"/>
    <property type="match status" value="1"/>
</dbReference>
<dbReference type="InterPro" id="IPR011335">
    <property type="entry name" value="Restrct_endonuc-II-like"/>
</dbReference>
<protein>
    <recommendedName>
        <fullName evidence="2">UPF0102 protein ACP_1755</fullName>
    </recommendedName>
</protein>
<evidence type="ECO:0000256" key="1">
    <source>
        <dbReference type="ARBA" id="ARBA00006738"/>
    </source>
</evidence>
<dbReference type="STRING" id="240015.ACP_1755"/>
<reference evidence="3 4" key="1">
    <citation type="journal article" date="2009" name="Appl. Environ. Microbiol.">
        <title>Three genomes from the phylum Acidobacteria provide insight into the lifestyles of these microorganisms in soils.</title>
        <authorList>
            <person name="Ward N.L."/>
            <person name="Challacombe J.F."/>
            <person name="Janssen P.H."/>
            <person name="Henrissat B."/>
            <person name="Coutinho P.M."/>
            <person name="Wu M."/>
            <person name="Xie G."/>
            <person name="Haft D.H."/>
            <person name="Sait M."/>
            <person name="Badger J."/>
            <person name="Barabote R.D."/>
            <person name="Bradley B."/>
            <person name="Brettin T.S."/>
            <person name="Brinkac L.M."/>
            <person name="Bruce D."/>
            <person name="Creasy T."/>
            <person name="Daugherty S.C."/>
            <person name="Davidsen T.M."/>
            <person name="DeBoy R.T."/>
            <person name="Detter J.C."/>
            <person name="Dodson R.J."/>
            <person name="Durkin A.S."/>
            <person name="Ganapathy A."/>
            <person name="Gwinn-Giglio M."/>
            <person name="Han C.S."/>
            <person name="Khouri H."/>
            <person name="Kiss H."/>
            <person name="Kothari S.P."/>
            <person name="Madupu R."/>
            <person name="Nelson K.E."/>
            <person name="Nelson W.C."/>
            <person name="Paulsen I."/>
            <person name="Penn K."/>
            <person name="Ren Q."/>
            <person name="Rosovitz M.J."/>
            <person name="Selengut J.D."/>
            <person name="Shrivastava S."/>
            <person name="Sullivan S.A."/>
            <person name="Tapia R."/>
            <person name="Thompson L.S."/>
            <person name="Watkins K.L."/>
            <person name="Yang Q."/>
            <person name="Yu C."/>
            <person name="Zafar N."/>
            <person name="Zhou L."/>
            <person name="Kuske C.R."/>
        </authorList>
    </citation>
    <scope>NUCLEOTIDE SEQUENCE [LARGE SCALE GENOMIC DNA]</scope>
    <source>
        <strain evidence="4">ATCC 51196 / DSM 11244 / BCRC 80197 / JCM 7670 / NBRC 15755 / NCIMB 13165 / 161</strain>
    </source>
</reference>
<evidence type="ECO:0000313" key="3">
    <source>
        <dbReference type="EMBL" id="ACO32006.1"/>
    </source>
</evidence>
<comment type="similarity">
    <text evidence="1 2">Belongs to the UPF0102 family.</text>
</comment>
<dbReference type="KEGG" id="aca:ACP_1755"/>
<name>C1F7M4_ACIC5</name>
<dbReference type="Proteomes" id="UP000002207">
    <property type="component" value="Chromosome"/>
</dbReference>
<dbReference type="SUPFAM" id="SSF52980">
    <property type="entry name" value="Restriction endonuclease-like"/>
    <property type="match status" value="1"/>
</dbReference>
<dbReference type="InterPro" id="IPR003509">
    <property type="entry name" value="UPF0102_YraN-like"/>
</dbReference>
<dbReference type="InParanoid" id="C1F7M4"/>
<organism evidence="3 4">
    <name type="scientific">Acidobacterium capsulatum (strain ATCC 51196 / DSM 11244 / BCRC 80197 / JCM 7670 / NBRC 15755 / NCIMB 13165 / 161)</name>
    <dbReference type="NCBI Taxonomy" id="240015"/>
    <lineage>
        <taxon>Bacteria</taxon>
        <taxon>Pseudomonadati</taxon>
        <taxon>Acidobacteriota</taxon>
        <taxon>Terriglobia</taxon>
        <taxon>Terriglobales</taxon>
        <taxon>Acidobacteriaceae</taxon>
        <taxon>Acidobacterium</taxon>
    </lineage>
</organism>
<dbReference type="PANTHER" id="PTHR34039:SF1">
    <property type="entry name" value="UPF0102 PROTEIN YRAN"/>
    <property type="match status" value="1"/>
</dbReference>
<keyword evidence="4" id="KW-1185">Reference proteome</keyword>
<dbReference type="HOGENOM" id="CLU_115353_2_1_0"/>
<accession>C1F7M4</accession>
<dbReference type="eggNOG" id="COG0792">
    <property type="taxonomic scope" value="Bacteria"/>
</dbReference>
<dbReference type="EMBL" id="CP001472">
    <property type="protein sequence ID" value="ACO32006.1"/>
    <property type="molecule type" value="Genomic_DNA"/>
</dbReference>
<proteinExistence type="inferred from homology"/>
<gene>
    <name evidence="3" type="ordered locus">ACP_1755</name>
</gene>
<evidence type="ECO:0000313" key="4">
    <source>
        <dbReference type="Proteomes" id="UP000002207"/>
    </source>
</evidence>
<dbReference type="GO" id="GO:0003676">
    <property type="term" value="F:nucleic acid binding"/>
    <property type="evidence" value="ECO:0007669"/>
    <property type="project" value="InterPro"/>
</dbReference>
<dbReference type="HAMAP" id="MF_00048">
    <property type="entry name" value="UPF0102"/>
    <property type="match status" value="1"/>
</dbReference>